<dbReference type="SUPFAM" id="SSF56281">
    <property type="entry name" value="Metallo-hydrolase/oxidoreductase"/>
    <property type="match status" value="1"/>
</dbReference>
<comment type="caution">
    <text evidence="1">The sequence shown here is derived from an EMBL/GenBank/DDBJ whole genome shotgun (WGS) entry which is preliminary data.</text>
</comment>
<evidence type="ECO:0008006" key="3">
    <source>
        <dbReference type="Google" id="ProtNLM"/>
    </source>
</evidence>
<dbReference type="Proteomes" id="UP000003604">
    <property type="component" value="Unassembled WGS sequence"/>
</dbReference>
<accession>D0I5F1</accession>
<protein>
    <recommendedName>
        <fullName evidence="3">Methanol oxidase</fullName>
    </recommendedName>
</protein>
<dbReference type="Gene3D" id="3.60.15.10">
    <property type="entry name" value="Ribonuclease Z/Hydroxyacylglutathione hydrolase-like"/>
    <property type="match status" value="1"/>
</dbReference>
<dbReference type="eggNOG" id="COG4221">
    <property type="taxonomic scope" value="Bacteria"/>
</dbReference>
<gene>
    <name evidence="1" type="ORF">VHA_000968</name>
</gene>
<dbReference type="AlphaFoldDB" id="D0I5F1"/>
<dbReference type="PANTHER" id="PTHR33835">
    <property type="entry name" value="YALI0C07656P"/>
    <property type="match status" value="1"/>
</dbReference>
<name>D0I5F1_GRIHO</name>
<dbReference type="InterPro" id="IPR036866">
    <property type="entry name" value="RibonucZ/Hydroxyglut_hydro"/>
</dbReference>
<evidence type="ECO:0000313" key="1">
    <source>
        <dbReference type="EMBL" id="EEY73115.1"/>
    </source>
</evidence>
<evidence type="ECO:0000313" key="2">
    <source>
        <dbReference type="Proteomes" id="UP000003604"/>
    </source>
</evidence>
<dbReference type="EMBL" id="ADAQ01000010">
    <property type="protein sequence ID" value="EEY73115.1"/>
    <property type="molecule type" value="Genomic_DNA"/>
</dbReference>
<dbReference type="InterPro" id="IPR025638">
    <property type="entry name" value="DUF4336"/>
</dbReference>
<sequence length="258" mass="29692">MISSILRIIALRSSTLLILIFHTVNPWMNDMIEWHANTLWHHTESYRHYGIDIGQRMTVFRLNDNSLLVHNPIALTAGLKEQLKRLGKISCVTTANLNLHQHLSDWWLEYPEARFLAAPGLYSKRTDLGFDGILNSTTFALWKEQLYQTVLRGNDACEEVIFCDPQSRTLILGESLLLLREGSLARRLTGRLLGCSKEARVPLLYKIQIKESKLLRQSLQEILTWPFDHILPVHGDPIMFNGREKLAAAYEWAFNNNS</sequence>
<reference evidence="1 2" key="1">
    <citation type="submission" date="2009-10" db="EMBL/GenBank/DDBJ databases">
        <authorList>
            <consortium name="Los Alamos National Laboratory (LANL)"/>
            <consortium name="National Microbial Pathogen Data Resource (NMPDR)"/>
            <person name="Saunders E.H."/>
            <person name="Munk A.C."/>
            <person name="Tapia R."/>
            <person name="Green L."/>
            <person name="Rogers Y."/>
            <person name="Detter J.C."/>
            <person name="Bruce D."/>
            <person name="Brettin T.S."/>
            <person name="Colwell R.R."/>
            <person name="Huq A."/>
            <person name="Grim C.J."/>
            <person name="Hasan N.A."/>
            <person name="Bartels D."/>
            <person name="Vonstein V."/>
        </authorList>
    </citation>
    <scope>NUCLEOTIDE SEQUENCE [LARGE SCALE GENOMIC DNA]</scope>
    <source>
        <strain evidence="1 2">CIP 101886</strain>
    </source>
</reference>
<proteinExistence type="predicted"/>
<keyword evidence="2" id="KW-1185">Reference proteome</keyword>
<organism evidence="1 2">
    <name type="scientific">Grimontia hollisae CIP 101886</name>
    <dbReference type="NCBI Taxonomy" id="675812"/>
    <lineage>
        <taxon>Bacteria</taxon>
        <taxon>Pseudomonadati</taxon>
        <taxon>Pseudomonadota</taxon>
        <taxon>Gammaproteobacteria</taxon>
        <taxon>Vibrionales</taxon>
        <taxon>Vibrionaceae</taxon>
        <taxon>Grimontia</taxon>
    </lineage>
</organism>
<dbReference type="PANTHER" id="PTHR33835:SF1">
    <property type="entry name" value="METALLO-BETA-LACTAMASE DOMAIN-CONTAINING PROTEIN"/>
    <property type="match status" value="1"/>
</dbReference>